<gene>
    <name evidence="2" type="ORF">EV663_11741</name>
</gene>
<dbReference type="Proteomes" id="UP000295050">
    <property type="component" value="Unassembled WGS sequence"/>
</dbReference>
<feature type="domain" description="N-acetyltransferase" evidence="1">
    <location>
        <begin position="51"/>
        <end position="200"/>
    </location>
</feature>
<evidence type="ECO:0000259" key="1">
    <source>
        <dbReference type="PROSITE" id="PS51186"/>
    </source>
</evidence>
<dbReference type="InterPro" id="IPR016181">
    <property type="entry name" value="Acyl_CoA_acyltransferase"/>
</dbReference>
<evidence type="ECO:0000313" key="3">
    <source>
        <dbReference type="Proteomes" id="UP000295050"/>
    </source>
</evidence>
<proteinExistence type="predicted"/>
<reference evidence="2 3" key="1">
    <citation type="submission" date="2019-03" db="EMBL/GenBank/DDBJ databases">
        <title>Genomic Encyclopedia of Type Strains, Phase IV (KMG-IV): sequencing the most valuable type-strain genomes for metagenomic binning, comparative biology and taxonomic classification.</title>
        <authorList>
            <person name="Goeker M."/>
        </authorList>
    </citation>
    <scope>NUCLEOTIDE SEQUENCE [LARGE SCALE GENOMIC DNA]</scope>
    <source>
        <strain evidence="2 3">DSM 24766</strain>
    </source>
</reference>
<name>A0A4R2RHW8_9RHOB</name>
<protein>
    <recommendedName>
        <fullName evidence="1">N-acetyltransferase domain-containing protein</fullName>
    </recommendedName>
</protein>
<dbReference type="OrthoDB" id="5459937at2"/>
<organism evidence="2 3">
    <name type="scientific">Rhodovulum bhavnagarense</name>
    <dbReference type="NCBI Taxonomy" id="992286"/>
    <lineage>
        <taxon>Bacteria</taxon>
        <taxon>Pseudomonadati</taxon>
        <taxon>Pseudomonadota</taxon>
        <taxon>Alphaproteobacteria</taxon>
        <taxon>Rhodobacterales</taxon>
        <taxon>Paracoccaceae</taxon>
        <taxon>Rhodovulum</taxon>
    </lineage>
</organism>
<dbReference type="Gene3D" id="3.40.630.30">
    <property type="match status" value="1"/>
</dbReference>
<sequence length="200" mass="23803">MTAFLLFIKHEFPAIWRIIDWLNAFLFRVLHGDRLARNAALCFSEFKRDGYEFRALREGDLECLGQLLNRQPDDRVEYFRPHGFDSDSLHRVFRNPSFLMFGVFHDRTLVGYFFLRCFWNQRCFVGRLIDEFHEGKGLGGVMNRILYNTAWRSKFRCLTTVSRQNSFVMRAHARNPAFTIVKELPNDYLLVEFKREKTAS</sequence>
<dbReference type="AlphaFoldDB" id="A0A4R2RHW8"/>
<accession>A0A4R2RHW8</accession>
<dbReference type="GO" id="GO:0016747">
    <property type="term" value="F:acyltransferase activity, transferring groups other than amino-acyl groups"/>
    <property type="evidence" value="ECO:0007669"/>
    <property type="project" value="InterPro"/>
</dbReference>
<dbReference type="InterPro" id="IPR000182">
    <property type="entry name" value="GNAT_dom"/>
</dbReference>
<dbReference type="RefSeq" id="WP_132952736.1">
    <property type="nucleotide sequence ID" value="NZ_SLXU01000017.1"/>
</dbReference>
<dbReference type="SUPFAM" id="SSF55729">
    <property type="entry name" value="Acyl-CoA N-acyltransferases (Nat)"/>
    <property type="match status" value="1"/>
</dbReference>
<comment type="caution">
    <text evidence="2">The sequence shown here is derived from an EMBL/GenBank/DDBJ whole genome shotgun (WGS) entry which is preliminary data.</text>
</comment>
<dbReference type="EMBL" id="SLXU01000017">
    <property type="protein sequence ID" value="TCP58775.1"/>
    <property type="molecule type" value="Genomic_DNA"/>
</dbReference>
<dbReference type="PROSITE" id="PS51186">
    <property type="entry name" value="GNAT"/>
    <property type="match status" value="1"/>
</dbReference>
<keyword evidence="3" id="KW-1185">Reference proteome</keyword>
<evidence type="ECO:0000313" key="2">
    <source>
        <dbReference type="EMBL" id="TCP58775.1"/>
    </source>
</evidence>